<proteinExistence type="predicted"/>
<accession>A0A127PSP8</accession>
<gene>
    <name evidence="1" type="ORF">CAter282_2980</name>
</gene>
<evidence type="ECO:0000313" key="2">
    <source>
        <dbReference type="Proteomes" id="UP000071778"/>
    </source>
</evidence>
<dbReference type="EMBL" id="CP013235">
    <property type="protein sequence ID" value="AMP10701.1"/>
    <property type="molecule type" value="Genomic_DNA"/>
</dbReference>
<sequence length="38" mass="4335">MGMATIHAAIATPISSEKITRKKQIDWVQKGWKFHHST</sequence>
<name>A0A127PSP8_9BURK</name>
<protein>
    <submittedName>
        <fullName evidence="1">Uncharacterized protein</fullName>
    </submittedName>
</protein>
<reference evidence="1 2" key="1">
    <citation type="submission" date="2015-11" db="EMBL/GenBank/DDBJ databases">
        <title>Exploring the genomic traits of fungus-feeding bacterial genus Collimonas.</title>
        <authorList>
            <person name="Song C."/>
            <person name="Schmidt R."/>
            <person name="de Jager V."/>
            <person name="Krzyzanowska D."/>
            <person name="Jongedijk E."/>
            <person name="Cankar K."/>
            <person name="Beekwilder J."/>
            <person name="van Veen A."/>
            <person name="de Boer W."/>
            <person name="van Veen J.A."/>
            <person name="Garbeva P."/>
        </authorList>
    </citation>
    <scope>NUCLEOTIDE SEQUENCE [LARGE SCALE GENOMIC DNA]</scope>
    <source>
        <strain evidence="1 2">Ter282</strain>
    </source>
</reference>
<keyword evidence="2" id="KW-1185">Reference proteome</keyword>
<dbReference type="Proteomes" id="UP000071778">
    <property type="component" value="Chromosome"/>
</dbReference>
<evidence type="ECO:0000313" key="1">
    <source>
        <dbReference type="EMBL" id="AMP10701.1"/>
    </source>
</evidence>
<organism evidence="1 2">
    <name type="scientific">Collimonas arenae</name>
    <dbReference type="NCBI Taxonomy" id="279058"/>
    <lineage>
        <taxon>Bacteria</taxon>
        <taxon>Pseudomonadati</taxon>
        <taxon>Pseudomonadota</taxon>
        <taxon>Betaproteobacteria</taxon>
        <taxon>Burkholderiales</taxon>
        <taxon>Oxalobacteraceae</taxon>
        <taxon>Collimonas</taxon>
    </lineage>
</organism>
<dbReference type="AlphaFoldDB" id="A0A127PSP8"/>
<dbReference type="PATRIC" id="fig|279058.17.peg.3241"/>